<dbReference type="STRING" id="1094558.ME5_01672"/>
<dbReference type="RefSeq" id="WP_008040229.1">
    <property type="nucleotide sequence ID" value="NZ_JH725147.1"/>
</dbReference>
<evidence type="ECO:0000259" key="1">
    <source>
        <dbReference type="Pfam" id="PF18352"/>
    </source>
</evidence>
<keyword evidence="3" id="KW-1185">Reference proteome</keyword>
<dbReference type="Gene3D" id="2.40.50.230">
    <property type="entry name" value="Gp5 N-terminal domain"/>
    <property type="match status" value="1"/>
</dbReference>
<protein>
    <recommendedName>
        <fullName evidence="1">Phage protein Gp138 N-terminal domain-containing protein</fullName>
    </recommendedName>
</protein>
<dbReference type="PATRIC" id="fig|1094558.3.peg.1795"/>
<sequence length="232" mass="25490">MTYKNTKPSIDPADNGSLEGLLRHAMKKQAQNTDGMMPARVIDYDRKTNRVKIQPLAKIQGTDGQTLSRAPIASIPAYRFGNNGALISFPIQKGDLGWVMAGDRDISLIEQSGYDEQPPNTNRFHSFSNGMFFPDSLKEWAIDDEDLDNTVIGTTDGEVKISFGKGEMKIVSAQKITIEAPKTEIIGDLKVQGRLEAQGGIYGMNGLSFERHRHEKVKAGNEYSGKPNGESA</sequence>
<dbReference type="eggNOG" id="COG4540">
    <property type="taxonomic scope" value="Bacteria"/>
</dbReference>
<organism evidence="2 3">
    <name type="scientific">Bartonella tamiae Th239</name>
    <dbReference type="NCBI Taxonomy" id="1094558"/>
    <lineage>
        <taxon>Bacteria</taxon>
        <taxon>Pseudomonadati</taxon>
        <taxon>Pseudomonadota</taxon>
        <taxon>Alphaproteobacteria</taxon>
        <taxon>Hyphomicrobiales</taxon>
        <taxon>Bartonellaceae</taxon>
        <taxon>Bartonella</taxon>
    </lineage>
</organism>
<dbReference type="InterPro" id="IPR037026">
    <property type="entry name" value="Vgr_OB-fold_dom_sf"/>
</dbReference>
<dbReference type="EMBL" id="AIMB01000008">
    <property type="protein sequence ID" value="EJF89121.1"/>
    <property type="molecule type" value="Genomic_DNA"/>
</dbReference>
<evidence type="ECO:0000313" key="2">
    <source>
        <dbReference type="EMBL" id="EJF89121.1"/>
    </source>
</evidence>
<dbReference type="HOGENOM" id="CLU_098186_0_0_5"/>
<accession>J0QTA8</accession>
<dbReference type="Pfam" id="PF18352">
    <property type="entry name" value="Gp138_N"/>
    <property type="match status" value="1"/>
</dbReference>
<dbReference type="OrthoDB" id="1903830at2"/>
<gene>
    <name evidence="2" type="ORF">ME5_01672</name>
</gene>
<dbReference type="AlphaFoldDB" id="J0QTA8"/>
<dbReference type="Proteomes" id="UP000008952">
    <property type="component" value="Unassembled WGS sequence"/>
</dbReference>
<proteinExistence type="predicted"/>
<name>J0QTA8_9HYPH</name>
<reference evidence="2 3" key="1">
    <citation type="submission" date="2012-03" db="EMBL/GenBank/DDBJ databases">
        <title>The Genome Sequence of Bartonella tamiae Th239.</title>
        <authorList>
            <consortium name="The Broad Institute Genome Sequencing Platform"/>
            <consortium name="The Broad Institute Genome Sequencing Center for Infectious Disease"/>
            <person name="Feldgarden M."/>
            <person name="Kirby J."/>
            <person name="Kosoy M."/>
            <person name="Birtles R."/>
            <person name="Probert W.S."/>
            <person name="Chiaraviglio L."/>
            <person name="Young S.K."/>
            <person name="Zeng Q."/>
            <person name="Gargeya S."/>
            <person name="Fitzgerald M."/>
            <person name="Haas B."/>
            <person name="Abouelleil A."/>
            <person name="Alvarado L."/>
            <person name="Arachchi H.M."/>
            <person name="Berlin A."/>
            <person name="Chapman S.B."/>
            <person name="Gearin G."/>
            <person name="Goldberg J."/>
            <person name="Griggs A."/>
            <person name="Gujja S."/>
            <person name="Hansen M."/>
            <person name="Heiman D."/>
            <person name="Howarth C."/>
            <person name="Larimer J."/>
            <person name="Lui A."/>
            <person name="MacDonald P.J.P."/>
            <person name="McCowen C."/>
            <person name="Montmayeur A."/>
            <person name="Murphy C."/>
            <person name="Neiman D."/>
            <person name="Pearson M."/>
            <person name="Priest M."/>
            <person name="Roberts A."/>
            <person name="Saif S."/>
            <person name="Shea T."/>
            <person name="Sisk P."/>
            <person name="Stolte C."/>
            <person name="Sykes S."/>
            <person name="Wortman J."/>
            <person name="Nusbaum C."/>
            <person name="Birren B."/>
        </authorList>
    </citation>
    <scope>NUCLEOTIDE SEQUENCE [LARGE SCALE GENOMIC DNA]</scope>
    <source>
        <strain evidence="2 3">Th239</strain>
    </source>
</reference>
<dbReference type="InterPro" id="IPR041599">
    <property type="entry name" value="Gp138_N"/>
</dbReference>
<feature type="domain" description="Phage protein Gp138 N-terminal" evidence="1">
    <location>
        <begin position="37"/>
        <end position="134"/>
    </location>
</feature>
<comment type="caution">
    <text evidence="2">The sequence shown here is derived from an EMBL/GenBank/DDBJ whole genome shotgun (WGS) entry which is preliminary data.</text>
</comment>
<evidence type="ECO:0000313" key="3">
    <source>
        <dbReference type="Proteomes" id="UP000008952"/>
    </source>
</evidence>